<comment type="caution">
    <text evidence="2">The sequence shown here is derived from an EMBL/GenBank/DDBJ whole genome shotgun (WGS) entry which is preliminary data.</text>
</comment>
<evidence type="ECO:0000256" key="1">
    <source>
        <dbReference type="PROSITE-ProRule" id="PRU00259"/>
    </source>
</evidence>
<organism evidence="2 3">
    <name type="scientific">Chlorella ohadii</name>
    <dbReference type="NCBI Taxonomy" id="2649997"/>
    <lineage>
        <taxon>Eukaryota</taxon>
        <taxon>Viridiplantae</taxon>
        <taxon>Chlorophyta</taxon>
        <taxon>core chlorophytes</taxon>
        <taxon>Trebouxiophyceae</taxon>
        <taxon>Chlorellales</taxon>
        <taxon>Chlorellaceae</taxon>
        <taxon>Chlorella clade</taxon>
        <taxon>Chlorella</taxon>
    </lineage>
</organism>
<dbReference type="EMBL" id="JADXDR010000174">
    <property type="protein sequence ID" value="KAI7836835.1"/>
    <property type="molecule type" value="Genomic_DNA"/>
</dbReference>
<dbReference type="InterPro" id="IPR016024">
    <property type="entry name" value="ARM-type_fold"/>
</dbReference>
<dbReference type="InterPro" id="IPR011989">
    <property type="entry name" value="ARM-like"/>
</dbReference>
<gene>
    <name evidence="2" type="ORF">COHA_009336</name>
</gene>
<accession>A0AAD5DJR6</accession>
<dbReference type="PROSITE" id="PS50176">
    <property type="entry name" value="ARM_REPEAT"/>
    <property type="match status" value="1"/>
</dbReference>
<dbReference type="SMART" id="SM00185">
    <property type="entry name" value="ARM"/>
    <property type="match status" value="2"/>
</dbReference>
<name>A0AAD5DJR6_9CHLO</name>
<dbReference type="Proteomes" id="UP001205105">
    <property type="component" value="Unassembled WGS sequence"/>
</dbReference>
<dbReference type="SUPFAM" id="SSF48371">
    <property type="entry name" value="ARM repeat"/>
    <property type="match status" value="1"/>
</dbReference>
<keyword evidence="3" id="KW-1185">Reference proteome</keyword>
<protein>
    <submittedName>
        <fullName evidence="2">Uncharacterized protein</fullName>
    </submittedName>
</protein>
<dbReference type="AlphaFoldDB" id="A0AAD5DJR6"/>
<feature type="repeat" description="ARM" evidence="1">
    <location>
        <begin position="61"/>
        <end position="91"/>
    </location>
</feature>
<proteinExistence type="predicted"/>
<dbReference type="Gene3D" id="1.25.10.10">
    <property type="entry name" value="Leucine-rich Repeat Variant"/>
    <property type="match status" value="1"/>
</dbReference>
<reference evidence="2" key="1">
    <citation type="submission" date="2020-11" db="EMBL/GenBank/DDBJ databases">
        <title>Chlorella ohadii genome sequencing and assembly.</title>
        <authorList>
            <person name="Murik O."/>
            <person name="Treves H."/>
            <person name="Kedem I."/>
            <person name="Shotland Y."/>
            <person name="Kaplan A."/>
        </authorList>
    </citation>
    <scope>NUCLEOTIDE SEQUENCE</scope>
    <source>
        <strain evidence="2">1</strain>
    </source>
</reference>
<dbReference type="InterPro" id="IPR000225">
    <property type="entry name" value="Armadillo"/>
</dbReference>
<evidence type="ECO:0000313" key="2">
    <source>
        <dbReference type="EMBL" id="KAI7836835.1"/>
    </source>
</evidence>
<sequence length="302" mass="31218">MPPDAHAPYIAADASHILPAWAVQQVAGAQTEPAVQLGAAVALREVASAGREPIAGIATAGGIPALAALLSSDSAAAASKAAALVALRRMASQPALLSEVAGAISAPACLQLLQGDNAAACAAAAAALLTSLAASSKQHRREAVMQGAPLLLQHVMNGSMQDGVWQPAVPTPDSLEFAAARALHTLHPGAPDTGLWHAGLWQTVSLLDSSGAAEVQQRAVQAVKQLADQRFLSDPMCFKSPEQRALLRRQLAELDIARSVRLLLLVRAGAIPRLLSLLPAEPDPISTALSTVTHCSHCWCQY</sequence>
<evidence type="ECO:0000313" key="3">
    <source>
        <dbReference type="Proteomes" id="UP001205105"/>
    </source>
</evidence>